<name>A0A0P0CXD7_9BACT</name>
<feature type="repeat" description="TPR" evidence="1">
    <location>
        <begin position="362"/>
        <end position="395"/>
    </location>
</feature>
<dbReference type="InterPro" id="IPR019734">
    <property type="entry name" value="TPR_rpt"/>
</dbReference>
<dbReference type="EMBL" id="CP012643">
    <property type="protein sequence ID" value="ALJ00053.1"/>
    <property type="molecule type" value="Genomic_DNA"/>
</dbReference>
<evidence type="ECO:0000256" key="1">
    <source>
        <dbReference type="PROSITE-ProRule" id="PRU00339"/>
    </source>
</evidence>
<dbReference type="KEGG" id="rti:DC20_15075"/>
<evidence type="ECO:0000313" key="2">
    <source>
        <dbReference type="EMBL" id="ALJ00053.1"/>
    </source>
</evidence>
<evidence type="ECO:0000313" key="3">
    <source>
        <dbReference type="Proteomes" id="UP000061382"/>
    </source>
</evidence>
<dbReference type="STRING" id="512763.DC20_15075"/>
<dbReference type="RefSeq" id="WP_062544593.1">
    <property type="nucleotide sequence ID" value="NZ_CP012643.1"/>
</dbReference>
<sequence>MPNQNIDPIFQLIKSLTPSEKRHFRLFTNRSGSSEDLKFLQLFDALDQQDTLNETQILKQVPSIKKAQLANLKNNLYKHLLSSLRAFHAPQNLDIQLHEQLDYARVLYNKGFYQQSLKMLDKVKAAALEYELPHIALTAIDFEKLIESQYITRSLSGRAENLTQEATAVSTHISQMHQLSNVALRLYGLYLKVGLARNQEDYDYISSFFQENLPQIDIRRAGFYEKLYYHQSHVWYYLMIQDFKNCYRAAQKWVNLFDEYPHMKERRPVLYIKGMHNLLNTLYNILYHSKFVKVLQQLEDFAADTARRSNPNVETLLFLYIYTNKINGYFLEGKFTEGLQVIPGVLKNLEGFQAQLDPHRMLVFYYKIASLYFGSGDFKKAIEYLNKVIHHQNTSLREDLQCFARILNLIAHYEAGYDDDTLDYQIRTVYHFLGKMDNQQQMQVEIFKFLRTVGNIAPYQLKDAFITLKEKLIAISQNPYERRPFMYLDIISWLESKIENVPVQEIMRRKQGRLK</sequence>
<gene>
    <name evidence="2" type="ORF">DC20_15075</name>
</gene>
<dbReference type="Proteomes" id="UP000061382">
    <property type="component" value="Chromosome"/>
</dbReference>
<dbReference type="PROSITE" id="PS50005">
    <property type="entry name" value="TPR"/>
    <property type="match status" value="1"/>
</dbReference>
<dbReference type="OrthoDB" id="714416at2"/>
<dbReference type="AlphaFoldDB" id="A0A0P0CXD7"/>
<keyword evidence="1" id="KW-0802">TPR repeat</keyword>
<dbReference type="InterPro" id="IPR011990">
    <property type="entry name" value="TPR-like_helical_dom_sf"/>
</dbReference>
<organism evidence="2 3">
    <name type="scientific">Rufibacter tibetensis</name>
    <dbReference type="NCBI Taxonomy" id="512763"/>
    <lineage>
        <taxon>Bacteria</taxon>
        <taxon>Pseudomonadati</taxon>
        <taxon>Bacteroidota</taxon>
        <taxon>Cytophagia</taxon>
        <taxon>Cytophagales</taxon>
        <taxon>Hymenobacteraceae</taxon>
        <taxon>Rufibacter</taxon>
    </lineage>
</organism>
<dbReference type="Gene3D" id="1.25.40.10">
    <property type="entry name" value="Tetratricopeptide repeat domain"/>
    <property type="match status" value="1"/>
</dbReference>
<keyword evidence="3" id="KW-1185">Reference proteome</keyword>
<protein>
    <submittedName>
        <fullName evidence="2">Uncharacterized protein</fullName>
    </submittedName>
</protein>
<reference evidence="2 3" key="1">
    <citation type="submission" date="2015-08" db="EMBL/GenBank/DDBJ databases">
        <title>Complete genome sequence of Rufibacter tibetensis strain 1351t, a radiation-resistant bacterium from tibet plateau.</title>
        <authorList>
            <person name="Dai J."/>
        </authorList>
    </citation>
    <scope>NUCLEOTIDE SEQUENCE [LARGE SCALE GENOMIC DNA]</scope>
    <source>
        <strain evidence="2 3">1351</strain>
    </source>
</reference>
<accession>A0A0P0CXD7</accession>
<dbReference type="SUPFAM" id="SSF48452">
    <property type="entry name" value="TPR-like"/>
    <property type="match status" value="1"/>
</dbReference>
<proteinExistence type="predicted"/>
<dbReference type="PATRIC" id="fig|512763.3.peg.3317"/>